<dbReference type="InterPro" id="IPR001763">
    <property type="entry name" value="Rhodanese-like_dom"/>
</dbReference>
<dbReference type="SUPFAM" id="SSF52821">
    <property type="entry name" value="Rhodanese/Cell cycle control phosphatase"/>
    <property type="match status" value="1"/>
</dbReference>
<dbReference type="PANTHER" id="PTHR43031">
    <property type="entry name" value="FAD-DEPENDENT OXIDOREDUCTASE"/>
    <property type="match status" value="1"/>
</dbReference>
<evidence type="ECO:0000313" key="2">
    <source>
        <dbReference type="EMBL" id="MCS3903941.1"/>
    </source>
</evidence>
<dbReference type="Pfam" id="PF00581">
    <property type="entry name" value="Rhodanese"/>
    <property type="match status" value="1"/>
</dbReference>
<reference evidence="2" key="1">
    <citation type="submission" date="2022-08" db="EMBL/GenBank/DDBJ databases">
        <title>Genomic Encyclopedia of Type Strains, Phase III (KMG-III): the genomes of soil and plant-associated and newly described type strains.</title>
        <authorList>
            <person name="Whitman W."/>
        </authorList>
    </citation>
    <scope>NUCLEOTIDE SEQUENCE</scope>
    <source>
        <strain evidence="2">HMT 1</strain>
    </source>
</reference>
<dbReference type="PANTHER" id="PTHR43031:SF18">
    <property type="entry name" value="RHODANESE-RELATED SULFURTRANSFERASES"/>
    <property type="match status" value="1"/>
</dbReference>
<name>A0AAE3L244_9GAMM</name>
<comment type="caution">
    <text evidence="2">The sequence shown here is derived from an EMBL/GenBank/DDBJ whole genome shotgun (WGS) entry which is preliminary data.</text>
</comment>
<dbReference type="RefSeq" id="WP_259055917.1">
    <property type="nucleotide sequence ID" value="NZ_JANUCT010000013.1"/>
</dbReference>
<dbReference type="SMART" id="SM00450">
    <property type="entry name" value="RHOD"/>
    <property type="match status" value="1"/>
</dbReference>
<sequence>MDRIIEFVGNHPYMIALWVALAALLLWNLLADNIGGAKSLSPAEATRLMNHEDALLLDLRGKSDYDKGHILNARHMPSAELDDQLGKLKADKSQPVVLCCANGLESQRAARKVQQAGFERVYLIKGGIGGWREASLPLTRE</sequence>
<keyword evidence="3" id="KW-1185">Reference proteome</keyword>
<dbReference type="EMBL" id="JANUCT010000013">
    <property type="protein sequence ID" value="MCS3903941.1"/>
    <property type="molecule type" value="Genomic_DNA"/>
</dbReference>
<proteinExistence type="predicted"/>
<dbReference type="CDD" id="cd00158">
    <property type="entry name" value="RHOD"/>
    <property type="match status" value="1"/>
</dbReference>
<dbReference type="InterPro" id="IPR050229">
    <property type="entry name" value="GlpE_sulfurtransferase"/>
</dbReference>
<dbReference type="Proteomes" id="UP001204445">
    <property type="component" value="Unassembled WGS sequence"/>
</dbReference>
<evidence type="ECO:0000259" key="1">
    <source>
        <dbReference type="PROSITE" id="PS50206"/>
    </source>
</evidence>
<dbReference type="AlphaFoldDB" id="A0AAE3L244"/>
<protein>
    <submittedName>
        <fullName evidence="2">Rhodanese-related sulfurtransferase</fullName>
    </submittedName>
</protein>
<dbReference type="PROSITE" id="PS50206">
    <property type="entry name" value="RHODANESE_3"/>
    <property type="match status" value="1"/>
</dbReference>
<dbReference type="InterPro" id="IPR036873">
    <property type="entry name" value="Rhodanese-like_dom_sf"/>
</dbReference>
<feature type="domain" description="Rhodanese" evidence="1">
    <location>
        <begin position="50"/>
        <end position="140"/>
    </location>
</feature>
<dbReference type="Gene3D" id="3.40.250.10">
    <property type="entry name" value="Rhodanese-like domain"/>
    <property type="match status" value="1"/>
</dbReference>
<gene>
    <name evidence="2" type="ORF">J2T55_001973</name>
</gene>
<accession>A0AAE3L244</accession>
<evidence type="ECO:0000313" key="3">
    <source>
        <dbReference type="Proteomes" id="UP001204445"/>
    </source>
</evidence>
<organism evidence="2 3">
    <name type="scientific">Methylohalomonas lacus</name>
    <dbReference type="NCBI Taxonomy" id="398773"/>
    <lineage>
        <taxon>Bacteria</taxon>
        <taxon>Pseudomonadati</taxon>
        <taxon>Pseudomonadota</taxon>
        <taxon>Gammaproteobacteria</taxon>
        <taxon>Methylohalomonadales</taxon>
        <taxon>Methylohalomonadaceae</taxon>
        <taxon>Methylohalomonas</taxon>
    </lineage>
</organism>